<keyword evidence="3" id="KW-0804">Transcription</keyword>
<evidence type="ECO:0000259" key="4">
    <source>
        <dbReference type="PROSITE" id="PS50043"/>
    </source>
</evidence>
<dbReference type="Gene3D" id="1.10.10.10">
    <property type="entry name" value="Winged helix-like DNA-binding domain superfamily/Winged helix DNA-binding domain"/>
    <property type="match status" value="1"/>
</dbReference>
<evidence type="ECO:0000313" key="5">
    <source>
        <dbReference type="EMBL" id="RBQ20537.1"/>
    </source>
</evidence>
<feature type="domain" description="HTH luxR-type" evidence="4">
    <location>
        <begin position="4"/>
        <end position="69"/>
    </location>
</feature>
<dbReference type="Proteomes" id="UP000253303">
    <property type="component" value="Unassembled WGS sequence"/>
</dbReference>
<keyword evidence="1" id="KW-0805">Transcription regulation</keyword>
<dbReference type="PROSITE" id="PS50043">
    <property type="entry name" value="HTH_LUXR_2"/>
    <property type="match status" value="1"/>
</dbReference>
<name>A0A366M3B7_9ACTN</name>
<keyword evidence="6" id="KW-1185">Reference proteome</keyword>
<gene>
    <name evidence="5" type="ORF">DP939_10940</name>
</gene>
<dbReference type="SMART" id="SM00421">
    <property type="entry name" value="HTH_LUXR"/>
    <property type="match status" value="1"/>
</dbReference>
<protein>
    <recommendedName>
        <fullName evidence="4">HTH luxR-type domain-containing protein</fullName>
    </recommendedName>
</protein>
<evidence type="ECO:0000256" key="1">
    <source>
        <dbReference type="ARBA" id="ARBA00023015"/>
    </source>
</evidence>
<dbReference type="InterPro" id="IPR036388">
    <property type="entry name" value="WH-like_DNA-bd_sf"/>
</dbReference>
<evidence type="ECO:0000256" key="2">
    <source>
        <dbReference type="ARBA" id="ARBA00023125"/>
    </source>
</evidence>
<comment type="caution">
    <text evidence="5">The sequence shown here is derived from an EMBL/GenBank/DDBJ whole genome shotgun (WGS) entry which is preliminary data.</text>
</comment>
<keyword evidence="2" id="KW-0238">DNA-binding</keyword>
<dbReference type="SUPFAM" id="SSF46894">
    <property type="entry name" value="C-terminal effector domain of the bipartite response regulators"/>
    <property type="match status" value="1"/>
</dbReference>
<dbReference type="GO" id="GO:0006355">
    <property type="term" value="P:regulation of DNA-templated transcription"/>
    <property type="evidence" value="ECO:0007669"/>
    <property type="project" value="InterPro"/>
</dbReference>
<dbReference type="CDD" id="cd06170">
    <property type="entry name" value="LuxR_C_like"/>
    <property type="match status" value="1"/>
</dbReference>
<reference evidence="5 6" key="1">
    <citation type="submission" date="2018-06" db="EMBL/GenBank/DDBJ databases">
        <title>Sphaerisporangium craniellae sp. nov., isolated from a marine sponge in the South China Sea.</title>
        <authorList>
            <person name="Li L."/>
        </authorList>
    </citation>
    <scope>NUCLEOTIDE SEQUENCE [LARGE SCALE GENOMIC DNA]</scope>
    <source>
        <strain evidence="5 6">LHW63015</strain>
    </source>
</reference>
<dbReference type="GO" id="GO:0003677">
    <property type="term" value="F:DNA binding"/>
    <property type="evidence" value="ECO:0007669"/>
    <property type="project" value="UniProtKB-KW"/>
</dbReference>
<dbReference type="PRINTS" id="PR00038">
    <property type="entry name" value="HTHLUXR"/>
</dbReference>
<evidence type="ECO:0000256" key="3">
    <source>
        <dbReference type="ARBA" id="ARBA00023163"/>
    </source>
</evidence>
<sequence length="74" mass="8106">MRIGRPVTSTLTPRELEVAELIAEGLSNPQIAVRLLIAKRTVDAHVRNILAKGGLASRTQVAAWFAERTQWADA</sequence>
<dbReference type="PROSITE" id="PS00622">
    <property type="entry name" value="HTH_LUXR_1"/>
    <property type="match status" value="1"/>
</dbReference>
<dbReference type="PANTHER" id="PTHR44688">
    <property type="entry name" value="DNA-BINDING TRANSCRIPTIONAL ACTIVATOR DEVR_DOSR"/>
    <property type="match status" value="1"/>
</dbReference>
<dbReference type="AlphaFoldDB" id="A0A366M3B7"/>
<dbReference type="Pfam" id="PF00196">
    <property type="entry name" value="GerE"/>
    <property type="match status" value="1"/>
</dbReference>
<proteinExistence type="predicted"/>
<evidence type="ECO:0000313" key="6">
    <source>
        <dbReference type="Proteomes" id="UP000253303"/>
    </source>
</evidence>
<accession>A0A366M3B7</accession>
<dbReference type="InterPro" id="IPR000792">
    <property type="entry name" value="Tscrpt_reg_LuxR_C"/>
</dbReference>
<dbReference type="PANTHER" id="PTHR44688:SF16">
    <property type="entry name" value="DNA-BINDING TRANSCRIPTIONAL ACTIVATOR DEVR_DOSR"/>
    <property type="match status" value="1"/>
</dbReference>
<organism evidence="5 6">
    <name type="scientific">Spongiactinospora rosea</name>
    <dbReference type="NCBI Taxonomy" id="2248750"/>
    <lineage>
        <taxon>Bacteria</taxon>
        <taxon>Bacillati</taxon>
        <taxon>Actinomycetota</taxon>
        <taxon>Actinomycetes</taxon>
        <taxon>Streptosporangiales</taxon>
        <taxon>Streptosporangiaceae</taxon>
        <taxon>Spongiactinospora</taxon>
    </lineage>
</organism>
<dbReference type="EMBL" id="QMEY01000003">
    <property type="protein sequence ID" value="RBQ20537.1"/>
    <property type="molecule type" value="Genomic_DNA"/>
</dbReference>
<dbReference type="InterPro" id="IPR016032">
    <property type="entry name" value="Sig_transdc_resp-reg_C-effctor"/>
</dbReference>